<dbReference type="SUPFAM" id="SSF50939">
    <property type="entry name" value="Sialidases"/>
    <property type="match status" value="1"/>
</dbReference>
<dbReference type="InterPro" id="IPR056425">
    <property type="entry name" value="Beta-prop_BT_1020"/>
</dbReference>
<keyword evidence="4" id="KW-1185">Reference proteome</keyword>
<dbReference type="InterPro" id="IPR036278">
    <property type="entry name" value="Sialidase_sf"/>
</dbReference>
<proteinExistence type="predicted"/>
<evidence type="ECO:0000259" key="1">
    <source>
        <dbReference type="Pfam" id="PF22585"/>
    </source>
</evidence>
<dbReference type="EMBL" id="BMWX01000002">
    <property type="protein sequence ID" value="GGZ21475.1"/>
    <property type="molecule type" value="Genomic_DNA"/>
</dbReference>
<dbReference type="Pfam" id="PF24067">
    <property type="entry name" value="Beta-prop_BT_1020"/>
    <property type="match status" value="1"/>
</dbReference>
<organism evidence="3 4">
    <name type="scientific">Echinicola pacifica</name>
    <dbReference type="NCBI Taxonomy" id="346377"/>
    <lineage>
        <taxon>Bacteria</taxon>
        <taxon>Pseudomonadati</taxon>
        <taxon>Bacteroidota</taxon>
        <taxon>Cytophagia</taxon>
        <taxon>Cytophagales</taxon>
        <taxon>Cyclobacteriaceae</taxon>
        <taxon>Echinicola</taxon>
    </lineage>
</organism>
<reference evidence="3" key="1">
    <citation type="journal article" date="2014" name="Int. J. Syst. Evol. Microbiol.">
        <title>Complete genome sequence of Corynebacterium casei LMG S-19264T (=DSM 44701T), isolated from a smear-ripened cheese.</title>
        <authorList>
            <consortium name="US DOE Joint Genome Institute (JGI-PGF)"/>
            <person name="Walter F."/>
            <person name="Albersmeier A."/>
            <person name="Kalinowski J."/>
            <person name="Ruckert C."/>
        </authorList>
    </citation>
    <scope>NUCLEOTIDE SEQUENCE</scope>
    <source>
        <strain evidence="3">KCTC 12368</strain>
    </source>
</reference>
<dbReference type="AlphaFoldDB" id="A0A918UMT0"/>
<dbReference type="Proteomes" id="UP000619457">
    <property type="component" value="Unassembled WGS sequence"/>
</dbReference>
<feature type="domain" description="BT-1020-like structural beta-sandwich" evidence="1">
    <location>
        <begin position="428"/>
        <end position="587"/>
    </location>
</feature>
<dbReference type="Pfam" id="PF22585">
    <property type="entry name" value="Sialidase-like_CBM"/>
    <property type="match status" value="1"/>
</dbReference>
<evidence type="ECO:0000313" key="3">
    <source>
        <dbReference type="EMBL" id="GGZ21475.1"/>
    </source>
</evidence>
<feature type="domain" description="BT-1020-like N-terminal beta-propeller" evidence="2">
    <location>
        <begin position="24"/>
        <end position="259"/>
    </location>
</feature>
<evidence type="ECO:0000313" key="4">
    <source>
        <dbReference type="Proteomes" id="UP000619457"/>
    </source>
</evidence>
<accession>A0A918UMT0</accession>
<dbReference type="InterPro" id="IPR054490">
    <property type="entry name" value="BT_1020-like_b-sandwich_1"/>
</dbReference>
<name>A0A918UMT0_9BACT</name>
<comment type="caution">
    <text evidence="3">The sequence shown here is derived from an EMBL/GenBank/DDBJ whole genome shotgun (WGS) entry which is preliminary data.</text>
</comment>
<evidence type="ECO:0008006" key="5">
    <source>
        <dbReference type="Google" id="ProtNLM"/>
    </source>
</evidence>
<gene>
    <name evidence="3" type="ORF">GCM10007049_12690</name>
</gene>
<evidence type="ECO:0000259" key="2">
    <source>
        <dbReference type="Pfam" id="PF24067"/>
    </source>
</evidence>
<reference evidence="3" key="2">
    <citation type="submission" date="2020-09" db="EMBL/GenBank/DDBJ databases">
        <authorList>
            <person name="Sun Q."/>
            <person name="Kim S."/>
        </authorList>
    </citation>
    <scope>NUCLEOTIDE SEQUENCE</scope>
    <source>
        <strain evidence="3">KCTC 12368</strain>
    </source>
</reference>
<protein>
    <recommendedName>
        <fullName evidence="5">Six-hairpin glycosidase</fullName>
    </recommendedName>
</protein>
<sequence length="611" mass="69358">MNLGLIGLLVWSLGLYIPDVRAQDTLHYSGSTLSRVDYHHGQLQPAVGVHAVQTMRANRQMPEESDGYGWTYNHAPMIAYWQGKYYLEYLSDPVGEHIAPSQTLLQTSEDGYSWTMPEVIFPPYRIPDGTRKEGHEGIAKDLDAVMHQRMGFYVASNGKLLALAYYGIAMDAHDGPNDGKGIGRVIREIKEDGSFGPIYFIRYNKGWTEGNTDYPFYKSSTDRAMVAACEELLSKPLMMQQWVEEADRDDPLIPLQKQYKAFSYYTLPDSRVLGLWKHALTSISADGGLSWQYMPLRAPRIVNSNAKIWGQRTADGAFALVYNPSEYRWPLAVSTSVDGIDYTNLLLVHGEITTMRYGGNYKSYGPQYIRGILEGNGTPPDGKMWLTYSVNKEDIWVASVPTPISAEAAGHAMEVFDKLPEGQELRLWNTYSPQWAKTQISRKEGKRYLRMADKDPFDYAKAQRIIPSSKQLHVEFTLIPNQDDHGKLQIEIQDAQGRPGVQLLFDEDGLIKTRAGYRMNTLSEYQKGKTYKVEMDLDVETRFYSLKVNGIEKGPKLFFAPLEAMERIVFRTGTQRYFPHAETPTDQDYDVNGAGQMDPEAEFYLESLISY</sequence>